<feature type="binding site" evidence="12">
    <location>
        <position position="316"/>
    </location>
    <ligand>
        <name>substrate</name>
    </ligand>
</feature>
<feature type="modified residue" description="N6-(pyridoxal phosphate)lysine" evidence="12 13">
    <location>
        <position position="60"/>
    </location>
</feature>
<dbReference type="OrthoDB" id="9802241at2"/>
<evidence type="ECO:0000256" key="7">
    <source>
        <dbReference type="ARBA" id="ARBA00050464"/>
    </source>
</evidence>
<feature type="binding site" evidence="12">
    <location>
        <position position="239"/>
    </location>
    <ligand>
        <name>pyridoxal 5'-phosphate</name>
        <dbReference type="ChEBI" id="CHEBI:597326"/>
    </ligand>
</feature>
<dbReference type="Pfam" id="PF00278">
    <property type="entry name" value="Orn_DAP_Arg_deC"/>
    <property type="match status" value="1"/>
</dbReference>
<dbReference type="InterPro" id="IPR022644">
    <property type="entry name" value="De-COase2_N"/>
</dbReference>
<dbReference type="CDD" id="cd06828">
    <property type="entry name" value="PLPDE_III_DapDC"/>
    <property type="match status" value="1"/>
</dbReference>
<dbReference type="SUPFAM" id="SSF50621">
    <property type="entry name" value="Alanine racemase C-terminal domain-like"/>
    <property type="match status" value="1"/>
</dbReference>
<feature type="binding site" evidence="12">
    <location>
        <position position="371"/>
    </location>
    <ligand>
        <name>pyridoxal 5'-phosphate</name>
        <dbReference type="ChEBI" id="CHEBI:597326"/>
    </ligand>
</feature>
<dbReference type="PRINTS" id="PR01179">
    <property type="entry name" value="ODADCRBXLASE"/>
</dbReference>
<evidence type="ECO:0000259" key="15">
    <source>
        <dbReference type="Pfam" id="PF00278"/>
    </source>
</evidence>
<dbReference type="InterPro" id="IPR022643">
    <property type="entry name" value="De-COase2_C"/>
</dbReference>
<dbReference type="GO" id="GO:0030170">
    <property type="term" value="F:pyridoxal phosphate binding"/>
    <property type="evidence" value="ECO:0007669"/>
    <property type="project" value="UniProtKB-UniRule"/>
</dbReference>
<comment type="pathway">
    <text evidence="8 12 14">Amino-acid biosynthesis; L-lysine biosynthesis via DAP pathway; L-lysine from DL-2,6-diaminopimelate: step 1/1.</text>
</comment>
<evidence type="ECO:0000256" key="8">
    <source>
        <dbReference type="ARBA" id="ARBA00060643"/>
    </source>
</evidence>
<evidence type="ECO:0000313" key="17">
    <source>
        <dbReference type="EMBL" id="ENO14690.1"/>
    </source>
</evidence>
<dbReference type="FunFam" id="3.20.20.10:FF:000003">
    <property type="entry name" value="Diaminopimelate decarboxylase"/>
    <property type="match status" value="1"/>
</dbReference>
<protein>
    <recommendedName>
        <fullName evidence="11 12">Diaminopimelate decarboxylase</fullName>
        <shortName evidence="12">DAP decarboxylase</shortName>
        <shortName evidence="12">DAPDC</shortName>
        <ecNumber evidence="10 12">4.1.1.20</ecNumber>
    </recommendedName>
</protein>
<dbReference type="InterPro" id="IPR002986">
    <property type="entry name" value="DAP_deCOOHase_LysA"/>
</dbReference>
<dbReference type="InterPro" id="IPR029066">
    <property type="entry name" value="PLP-binding_barrel"/>
</dbReference>
<keyword evidence="18" id="KW-1185">Reference proteome</keyword>
<keyword evidence="6 12" id="KW-0456">Lyase</keyword>
<dbReference type="HAMAP" id="MF_02120">
    <property type="entry name" value="LysA"/>
    <property type="match status" value="1"/>
</dbReference>
<keyword evidence="2 12" id="KW-0028">Amino-acid biosynthesis</keyword>
<dbReference type="PANTHER" id="PTHR43727:SF2">
    <property type="entry name" value="GROUP IV DECARBOXYLASE"/>
    <property type="match status" value="1"/>
</dbReference>
<dbReference type="UniPathway" id="UPA00034">
    <property type="reaction ID" value="UER00027"/>
</dbReference>
<evidence type="ECO:0000256" key="6">
    <source>
        <dbReference type="ARBA" id="ARBA00023239"/>
    </source>
</evidence>
<evidence type="ECO:0000259" key="16">
    <source>
        <dbReference type="Pfam" id="PF02784"/>
    </source>
</evidence>
<keyword evidence="3 12" id="KW-0210">Decarboxylase</keyword>
<evidence type="ECO:0000256" key="3">
    <source>
        <dbReference type="ARBA" id="ARBA00022793"/>
    </source>
</evidence>
<dbReference type="NCBIfam" id="TIGR01048">
    <property type="entry name" value="lysA"/>
    <property type="match status" value="1"/>
</dbReference>
<comment type="similarity">
    <text evidence="9 12">Belongs to the Orn/Lys/Arg decarboxylase class-II family. LysA subfamily.</text>
</comment>
<dbReference type="GO" id="GO:0008836">
    <property type="term" value="F:diaminopimelate decarboxylase activity"/>
    <property type="evidence" value="ECO:0007669"/>
    <property type="project" value="UniProtKB-UniRule"/>
</dbReference>
<evidence type="ECO:0000256" key="12">
    <source>
        <dbReference type="HAMAP-Rule" id="MF_02120"/>
    </source>
</evidence>
<feature type="binding site" evidence="12">
    <location>
        <position position="371"/>
    </location>
    <ligand>
        <name>substrate</name>
    </ligand>
</feature>
<feature type="active site" description="Proton donor" evidence="13">
    <location>
        <position position="343"/>
    </location>
</feature>
<comment type="function">
    <text evidence="12">Specifically catalyzes the decarboxylation of meso-diaminopimelate (meso-DAP) to L-lysine.</text>
</comment>
<evidence type="ECO:0000256" key="10">
    <source>
        <dbReference type="ARBA" id="ARBA00066427"/>
    </source>
</evidence>
<sequence length="416" mass="45524">MDYFNYRDGTLFAEDLPVTRIAEQFGTPAYVYSRATLERHFRAYDDALAGRPHLVCYAVKANSNLAVLNVLARLGAGFDIVSVGELERVLRAGGEASKVVFSGVGKQPAEMRRALEAGVRCFNVESETELDRLNQVAGELGKKAPISLRVNPDVDAGTHPYISTGLKENKFGVDIAEARRIYASAARLPNLDIIGVDCHIGSQLTNVSPFLDALDRVLALIDELAGDGIHIHHLDLGGGLGVTYNQEKPPSPSEYMAQVQERLGDRKLEIILEPGRSIAANAGILLTRVEFLKCTDHRNFAIIDAAMNDLIRPALYSAWQAIVPATPRTDVETKAWDLVGPVCETGDFLGKERELALAPGDLLAVRSAGAYGFVMSSNYNSRNRPPELMVDGDQVHVVRQRETLDDQMRLEACLPE</sequence>
<feature type="binding site" evidence="12">
    <location>
        <position position="312"/>
    </location>
    <ligand>
        <name>substrate</name>
    </ligand>
</feature>
<dbReference type="PROSITE" id="PS00878">
    <property type="entry name" value="ODR_DC_2_1"/>
    <property type="match status" value="1"/>
</dbReference>
<dbReference type="STRING" id="626887.J057_05046"/>
<dbReference type="InterPro" id="IPR000183">
    <property type="entry name" value="Orn/DAP/Arg_de-COase"/>
</dbReference>
<dbReference type="PANTHER" id="PTHR43727">
    <property type="entry name" value="DIAMINOPIMELATE DECARBOXYLASE"/>
    <property type="match status" value="1"/>
</dbReference>
<evidence type="ECO:0000256" key="9">
    <source>
        <dbReference type="ARBA" id="ARBA00060983"/>
    </source>
</evidence>
<dbReference type="Gene3D" id="3.20.20.10">
    <property type="entry name" value="Alanine racemase"/>
    <property type="match status" value="1"/>
</dbReference>
<organism evidence="17 18">
    <name type="scientific">Marinobacter nanhaiticus D15-8W</name>
    <dbReference type="NCBI Taxonomy" id="626887"/>
    <lineage>
        <taxon>Bacteria</taxon>
        <taxon>Pseudomonadati</taxon>
        <taxon>Pseudomonadota</taxon>
        <taxon>Gammaproteobacteria</taxon>
        <taxon>Pseudomonadales</taxon>
        <taxon>Marinobacteraceae</taxon>
        <taxon>Marinobacter</taxon>
    </lineage>
</organism>
<accession>N6VWS0</accession>
<evidence type="ECO:0000313" key="18">
    <source>
        <dbReference type="Proteomes" id="UP000013165"/>
    </source>
</evidence>
<comment type="catalytic activity">
    <reaction evidence="7 12 14">
        <text>meso-2,6-diaminopimelate + H(+) = L-lysine + CO2</text>
        <dbReference type="Rhea" id="RHEA:15101"/>
        <dbReference type="ChEBI" id="CHEBI:15378"/>
        <dbReference type="ChEBI" id="CHEBI:16526"/>
        <dbReference type="ChEBI" id="CHEBI:32551"/>
        <dbReference type="ChEBI" id="CHEBI:57791"/>
        <dbReference type="EC" id="4.1.1.20"/>
    </reaction>
</comment>
<evidence type="ECO:0000256" key="14">
    <source>
        <dbReference type="RuleBase" id="RU003738"/>
    </source>
</evidence>
<dbReference type="FunFam" id="2.40.37.10:FF:000003">
    <property type="entry name" value="Diaminopimelate decarboxylase"/>
    <property type="match status" value="1"/>
</dbReference>
<evidence type="ECO:0000256" key="1">
    <source>
        <dbReference type="ARBA" id="ARBA00001933"/>
    </source>
</evidence>
<dbReference type="InterPro" id="IPR009006">
    <property type="entry name" value="Ala_racemase/Decarboxylase_C"/>
</dbReference>
<evidence type="ECO:0000256" key="4">
    <source>
        <dbReference type="ARBA" id="ARBA00022898"/>
    </source>
</evidence>
<evidence type="ECO:0000256" key="11">
    <source>
        <dbReference type="ARBA" id="ARBA00074972"/>
    </source>
</evidence>
<dbReference type="EC" id="4.1.1.20" evidence="10 12"/>
<dbReference type="eggNOG" id="COG0019">
    <property type="taxonomic scope" value="Bacteria"/>
</dbReference>
<dbReference type="SUPFAM" id="SSF51419">
    <property type="entry name" value="PLP-binding barrel"/>
    <property type="match status" value="1"/>
</dbReference>
<gene>
    <name evidence="12 17" type="primary">lysA</name>
    <name evidence="17" type="ORF">J057_05046</name>
</gene>
<feature type="binding site" evidence="12">
    <location>
        <position position="276"/>
    </location>
    <ligand>
        <name>substrate</name>
    </ligand>
</feature>
<reference evidence="17 18" key="1">
    <citation type="journal article" date="2013" name="Genome Announc.">
        <title>Genome Sequence of the Polycyclic Aromatic Hydrocarbon-Degrading Bacterium Strain Marinobacter nanhaiticus D15-8WT.</title>
        <authorList>
            <person name="Cui Z."/>
            <person name="Gao W."/>
            <person name="Li Q."/>
            <person name="Xu G."/>
            <person name="Zheng L."/>
        </authorList>
    </citation>
    <scope>NUCLEOTIDE SEQUENCE [LARGE SCALE GENOMIC DNA]</scope>
    <source>
        <strain evidence="17 18">D15-8W</strain>
    </source>
</reference>
<feature type="binding site" evidence="12">
    <location>
        <begin position="273"/>
        <end position="276"/>
    </location>
    <ligand>
        <name>pyridoxal 5'-phosphate</name>
        <dbReference type="ChEBI" id="CHEBI:597326"/>
    </ligand>
</feature>
<dbReference type="EMBL" id="APLQ01000011">
    <property type="protein sequence ID" value="ENO14690.1"/>
    <property type="molecule type" value="Genomic_DNA"/>
</dbReference>
<comment type="cofactor">
    <cofactor evidence="1 12 13 14">
        <name>pyridoxal 5'-phosphate</name>
        <dbReference type="ChEBI" id="CHEBI:597326"/>
    </cofactor>
</comment>
<proteinExistence type="inferred from homology"/>
<dbReference type="Proteomes" id="UP000013165">
    <property type="component" value="Unassembled WGS sequence"/>
</dbReference>
<evidence type="ECO:0000256" key="2">
    <source>
        <dbReference type="ARBA" id="ARBA00022605"/>
    </source>
</evidence>
<dbReference type="HOGENOM" id="CLU_026444_0_0_6"/>
<comment type="subunit">
    <text evidence="12">Homodimer.</text>
</comment>
<feature type="binding site" evidence="12">
    <location>
        <position position="344"/>
    </location>
    <ligand>
        <name>substrate</name>
    </ligand>
</feature>
<dbReference type="RefSeq" id="WP_004578987.1">
    <property type="nucleotide sequence ID" value="NZ_KB822693.1"/>
</dbReference>
<feature type="domain" description="Orn/DAP/Arg decarboxylase 2 C-terminal" evidence="15">
    <location>
        <begin position="30"/>
        <end position="369"/>
    </location>
</feature>
<dbReference type="GO" id="GO:0009089">
    <property type="term" value="P:lysine biosynthetic process via diaminopimelate"/>
    <property type="evidence" value="ECO:0007669"/>
    <property type="project" value="UniProtKB-UniRule"/>
</dbReference>
<evidence type="ECO:0000256" key="5">
    <source>
        <dbReference type="ARBA" id="ARBA00023154"/>
    </source>
</evidence>
<keyword evidence="5 12" id="KW-0457">Lysine biosynthesis</keyword>
<name>N6VWS0_9GAMM</name>
<dbReference type="AlphaFoldDB" id="N6VWS0"/>
<feature type="domain" description="Orn/DAP/Arg decarboxylase 2 N-terminal" evidence="16">
    <location>
        <begin position="35"/>
        <end position="280"/>
    </location>
</feature>
<dbReference type="InterPro" id="IPR022653">
    <property type="entry name" value="De-COase2_pyr-phos_BS"/>
</dbReference>
<dbReference type="PRINTS" id="PR01181">
    <property type="entry name" value="DAPDCRBXLASE"/>
</dbReference>
<dbReference type="PATRIC" id="fig|626887.3.peg.996"/>
<evidence type="ECO:0000256" key="13">
    <source>
        <dbReference type="PIRSR" id="PIRSR600183-50"/>
    </source>
</evidence>
<dbReference type="Gene3D" id="2.40.37.10">
    <property type="entry name" value="Lyase, Ornithine Decarboxylase, Chain A, domain 1"/>
    <property type="match status" value="1"/>
</dbReference>
<dbReference type="Pfam" id="PF02784">
    <property type="entry name" value="Orn_Arg_deC_N"/>
    <property type="match status" value="1"/>
</dbReference>
<keyword evidence="4 12" id="KW-0663">Pyridoxal phosphate</keyword>
<comment type="caution">
    <text evidence="17">The sequence shown here is derived from an EMBL/GenBank/DDBJ whole genome shotgun (WGS) entry which is preliminary data.</text>
</comment>